<protein>
    <submittedName>
        <fullName evidence="2">Uncharacterized protein</fullName>
    </submittedName>
</protein>
<reference evidence="2 3" key="1">
    <citation type="journal article" date="2016" name="Front. Microbiol.">
        <title>Comparative Genomics Analysis of Streptomyces Species Reveals Their Adaptation to the Marine Environment and Their Diversity at the Genomic Level.</title>
        <authorList>
            <person name="Tian X."/>
            <person name="Zhang Z."/>
            <person name="Yang T."/>
            <person name="Chen M."/>
            <person name="Li J."/>
            <person name="Chen F."/>
            <person name="Yang J."/>
            <person name="Li W."/>
            <person name="Zhang B."/>
            <person name="Zhang Z."/>
            <person name="Wu J."/>
            <person name="Zhang C."/>
            <person name="Long L."/>
            <person name="Xiao J."/>
        </authorList>
    </citation>
    <scope>NUCLEOTIDE SEQUENCE [LARGE SCALE GENOMIC DNA]</scope>
    <source>
        <strain evidence="2 3">SCSIO 10429</strain>
    </source>
</reference>
<feature type="region of interest" description="Disordered" evidence="1">
    <location>
        <begin position="198"/>
        <end position="229"/>
    </location>
</feature>
<dbReference type="AlphaFoldDB" id="A0A1E7KZB4"/>
<evidence type="ECO:0000313" key="3">
    <source>
        <dbReference type="Proteomes" id="UP000176005"/>
    </source>
</evidence>
<name>A0A1E7KZB4_9ACTN</name>
<dbReference type="PATRIC" id="fig|518642.10.peg.4789"/>
<proteinExistence type="predicted"/>
<sequence length="482" mass="54117">MQQKEHTVAIPQADEGAVRSWRKWLQGLEESKPGGMAAVGSWLEAGASYVLPVGALVVLCDPQPDGEKKRVRIWRVKRDGAFKEERDSTLGSANAFGVSVRGTMRRLLEKHPADRHAIPRQLTAAPPRPNAKDDQCERCRQPVAAGEGRLVRASSGYSVAAHHPGQCSPPPVRPNLYAGPCSQCGGWLESEEGILERRRPRHNGPCPPAEERRPAQSRANERQQDCERCGNPVPPLEGLLLRSEPVWIVRHRDGACPPREELWEIDRGAPGRFHPRPERCMPAGTVLRTRLLEPPDQPFPADAPGYRRTGGREVSAVVTTVREKTPVYCRDADGDNPGVLVGEDGWYFRILVRPATAEEAADILAREETAARRAELEERRRRLFLHPHVQDGELPEQPDLSSTTLVNFGERERRSILQTWPEDELRVDEARGVVWFIEYNGHDGDDWSRNNITSFIARRFPLSEERRALLTALRAEYEQPGT</sequence>
<organism evidence="2 3">
    <name type="scientific">Streptomyces nanshensis</name>
    <dbReference type="NCBI Taxonomy" id="518642"/>
    <lineage>
        <taxon>Bacteria</taxon>
        <taxon>Bacillati</taxon>
        <taxon>Actinomycetota</taxon>
        <taxon>Actinomycetes</taxon>
        <taxon>Kitasatosporales</taxon>
        <taxon>Streptomycetaceae</taxon>
        <taxon>Streptomyces</taxon>
    </lineage>
</organism>
<dbReference type="RefSeq" id="WP_070018753.1">
    <property type="nucleotide sequence ID" value="NZ_LJGW01000377.1"/>
</dbReference>
<comment type="caution">
    <text evidence="2">The sequence shown here is derived from an EMBL/GenBank/DDBJ whole genome shotgun (WGS) entry which is preliminary data.</text>
</comment>
<accession>A0A1E7KZB4</accession>
<dbReference type="Proteomes" id="UP000176005">
    <property type="component" value="Unassembled WGS sequence"/>
</dbReference>
<dbReference type="EMBL" id="LJGW01000377">
    <property type="protein sequence ID" value="OEV09270.1"/>
    <property type="molecule type" value="Genomic_DNA"/>
</dbReference>
<evidence type="ECO:0000256" key="1">
    <source>
        <dbReference type="SAM" id="MobiDB-lite"/>
    </source>
</evidence>
<keyword evidence="3" id="KW-1185">Reference proteome</keyword>
<feature type="region of interest" description="Disordered" evidence="1">
    <location>
        <begin position="292"/>
        <end position="311"/>
    </location>
</feature>
<gene>
    <name evidence="2" type="ORF">AN218_22725</name>
</gene>
<evidence type="ECO:0000313" key="2">
    <source>
        <dbReference type="EMBL" id="OEV09270.1"/>
    </source>
</evidence>
<feature type="compositionally biased region" description="Basic and acidic residues" evidence="1">
    <location>
        <begin position="209"/>
        <end position="228"/>
    </location>
</feature>